<dbReference type="EMBL" id="FLQU01000544">
    <property type="protein sequence ID" value="SBS87118.1"/>
    <property type="molecule type" value="Genomic_DNA"/>
</dbReference>
<keyword evidence="2" id="KW-0472">Membrane</keyword>
<keyword evidence="2" id="KW-1133">Transmembrane helix</keyword>
<evidence type="ECO:0000256" key="2">
    <source>
        <dbReference type="SAM" id="Phobius"/>
    </source>
</evidence>
<evidence type="ECO:0000313" key="4">
    <source>
        <dbReference type="Proteomes" id="UP000078560"/>
    </source>
</evidence>
<sequence length="493" mass="58546">MFTKRNSIKNNSRGLKRVHFESSIMIAPSGEQIDDERRSFFKYFITLLFLFIIMMLLRKEKEEEDEISSRAKLNLRQSENYRNFAFNFLREISYLKYDSVIYISPNRKILPSIKYIDDYTVHVEGYDDILRNFQNLSLAIHQVNHNFYIHASEGNKKENYICIKHSYSDDSCATINTILVDRFLFKNLQISSCTEKDDTFCFFIFVQLKKNKCYNFNNLSYSCHLNNTVKKPNVFLLNNYCYVLVASSKVEKIYEFIQLHLLSSGTFNEHTRTKEVEIVTHFCGNLLNQVATIDASNGRLLFIQQYIRANGKNGDPQWEENVRGEHTRGKLNKDNTKNVEDKRNEAHQWDAKKESNSSSLNFHISYYLTIINLTSENRDIIEYVEYMKSKQEFNLFPPIYIAFDEQTNFYYIVQHEKDGHLNFIFISPTKMQVYYTLKIREFYSGWLLNAGHEYDSKGLVLFGEYPPYEDELHIWDIINMQHRKYLVNVIKTY</sequence>
<feature type="region of interest" description="Disordered" evidence="1">
    <location>
        <begin position="314"/>
        <end position="344"/>
    </location>
</feature>
<gene>
    <name evidence="3" type="ORF">POVCU2_0040970</name>
</gene>
<organism evidence="3 4">
    <name type="scientific">Plasmodium ovale curtisi</name>
    <dbReference type="NCBI Taxonomy" id="864141"/>
    <lineage>
        <taxon>Eukaryota</taxon>
        <taxon>Sar</taxon>
        <taxon>Alveolata</taxon>
        <taxon>Apicomplexa</taxon>
        <taxon>Aconoidasida</taxon>
        <taxon>Haemosporida</taxon>
        <taxon>Plasmodiidae</taxon>
        <taxon>Plasmodium</taxon>
        <taxon>Plasmodium (Plasmodium)</taxon>
    </lineage>
</organism>
<accession>A0A1A8W543</accession>
<dbReference type="Proteomes" id="UP000078560">
    <property type="component" value="Unassembled WGS sequence"/>
</dbReference>
<keyword evidence="2" id="KW-0812">Transmembrane</keyword>
<feature type="compositionally biased region" description="Basic and acidic residues" evidence="1">
    <location>
        <begin position="320"/>
        <end position="344"/>
    </location>
</feature>
<dbReference type="AlphaFoldDB" id="A0A1A8W543"/>
<protein>
    <submittedName>
        <fullName evidence="3">Uncharacterized protein</fullName>
    </submittedName>
</protein>
<proteinExistence type="predicted"/>
<reference evidence="4" key="1">
    <citation type="submission" date="2016-05" db="EMBL/GenBank/DDBJ databases">
        <authorList>
            <person name="Naeem Raeece"/>
        </authorList>
    </citation>
    <scope>NUCLEOTIDE SEQUENCE [LARGE SCALE GENOMIC DNA]</scope>
</reference>
<feature type="transmembrane region" description="Helical" evidence="2">
    <location>
        <begin position="40"/>
        <end position="57"/>
    </location>
</feature>
<name>A0A1A8W543_PLAOA</name>
<evidence type="ECO:0000313" key="3">
    <source>
        <dbReference type="EMBL" id="SBS87118.1"/>
    </source>
</evidence>
<evidence type="ECO:0000256" key="1">
    <source>
        <dbReference type="SAM" id="MobiDB-lite"/>
    </source>
</evidence>